<dbReference type="Gene3D" id="3.30.700.10">
    <property type="entry name" value="Glycoprotein, Type 4 Pilin"/>
    <property type="match status" value="1"/>
</dbReference>
<organism evidence="1 2">
    <name type="scientific">Prochlorococcus marinus (strain MIT 9312)</name>
    <dbReference type="NCBI Taxonomy" id="74546"/>
    <lineage>
        <taxon>Bacteria</taxon>
        <taxon>Bacillati</taxon>
        <taxon>Cyanobacteriota</taxon>
        <taxon>Cyanophyceae</taxon>
        <taxon>Synechococcales</taxon>
        <taxon>Prochlorococcaceae</taxon>
        <taxon>Prochlorococcus</taxon>
    </lineage>
</organism>
<sequence>MVIGILSAIAVPTFQNASDKARQKEPTNLIASYLRAAQAYFTEYGDLPKNTMDLGEYMSVTACTKNYPSYCQSESPIDYTNLESVSWTTPSGYFDIYMETSANKITFRALPVPVYELLGYGTSACFNSQTGVLKISEQSQRLGRNIPSVDC</sequence>
<dbReference type="EMBL" id="CP000111">
    <property type="protein sequence ID" value="ABB50222.1"/>
    <property type="molecule type" value="Genomic_DNA"/>
</dbReference>
<proteinExistence type="predicted"/>
<evidence type="ECO:0000313" key="2">
    <source>
        <dbReference type="Proteomes" id="UP000002715"/>
    </source>
</evidence>
<protein>
    <submittedName>
        <fullName evidence="1">Uncharacterized protein</fullName>
    </submittedName>
</protein>
<dbReference type="Proteomes" id="UP000002715">
    <property type="component" value="Chromosome"/>
</dbReference>
<accession>Q31A73</accession>
<name>Q31A73_PROM9</name>
<dbReference type="SUPFAM" id="SSF54523">
    <property type="entry name" value="Pili subunits"/>
    <property type="match status" value="1"/>
</dbReference>
<dbReference type="InterPro" id="IPR045584">
    <property type="entry name" value="Pilin-like"/>
</dbReference>
<evidence type="ECO:0000313" key="1">
    <source>
        <dbReference type="EMBL" id="ABB50222.1"/>
    </source>
</evidence>
<dbReference type="AlphaFoldDB" id="Q31A73"/>
<dbReference type="OrthoDB" id="541009at2"/>
<dbReference type="HOGENOM" id="CLU_1729759_0_0_3"/>
<dbReference type="KEGG" id="pmi:PMT9312_1163"/>
<gene>
    <name evidence="1" type="ordered locus">PMT9312_1163</name>
</gene>
<dbReference type="STRING" id="74546.PMT9312_1163"/>
<reference evidence="2" key="1">
    <citation type="submission" date="2005-07" db="EMBL/GenBank/DDBJ databases">
        <title>Complete sequence of Prochlorococcus marinus str. MIT 9312.</title>
        <authorList>
            <consortium name="US DOE Joint Genome Institute"/>
            <person name="Copeland A."/>
            <person name="Lucas S."/>
            <person name="Lapidus A."/>
            <person name="Barry K."/>
            <person name="Detter J.C."/>
            <person name="Glavina T."/>
            <person name="Hammon N."/>
            <person name="Israni S."/>
            <person name="Pitluck S."/>
            <person name="Thiel J."/>
            <person name="Schmutz J."/>
            <person name="Larimer F."/>
            <person name="Land M."/>
            <person name="Kyrpides N."/>
            <person name="Lykidis A."/>
            <person name="Richardson P."/>
        </authorList>
    </citation>
    <scope>NUCLEOTIDE SEQUENCE [LARGE SCALE GENOMIC DNA]</scope>
    <source>
        <strain evidence="2">MIT 9312</strain>
    </source>
</reference>